<dbReference type="AlphaFoldDB" id="A0AAP2FYX9"/>
<dbReference type="PANTHER" id="PTHR30026">
    <property type="entry name" value="OUTER MEMBRANE PROTEIN TOLC"/>
    <property type="match status" value="1"/>
</dbReference>
<dbReference type="GO" id="GO:0015288">
    <property type="term" value="F:porin activity"/>
    <property type="evidence" value="ECO:0007669"/>
    <property type="project" value="TreeGrafter"/>
</dbReference>
<protein>
    <submittedName>
        <fullName evidence="8">TolC family protein</fullName>
    </submittedName>
</protein>
<sequence length="407" mass="44235">MLVALLLALPAGALPLEEAVRIGVARDPRVQGAVAEVQQSEGELSVSRTGYWPTVSAWTGPQSGGTAYEVTIAQMLYDFGRVRSRVDAGSARVREALASLAVTREEVALEVAEVWLGLREAAALVAAIESHLGRLDELEALGRQRGEGGYADRSELARIRSRLGAVEAELALAQSEQGDLQAQFLELVGRLPQGPMPEPRAFDLLGPLQGPAALDAAVAAAPAVVRDRAAEDAAEAGIAEAEASRWPQLNLEGSVLRREIGGRLTNDSTIALRLRMDAFQGPSTWRRVGVERSRREVAQFQVQRSRREIRRAVGVLAATLPPLRARRRALEEQVVELERTREVYMDQFLVGMRGVADLLTVESEWLQATRERITLDAEPLRLQYRAAAHLGRLADHLQAASLHGDAG</sequence>
<keyword evidence="7" id="KW-0998">Cell outer membrane</keyword>
<evidence type="ECO:0000313" key="8">
    <source>
        <dbReference type="EMBL" id="MBS7457397.1"/>
    </source>
</evidence>
<dbReference type="SUPFAM" id="SSF56954">
    <property type="entry name" value="Outer membrane efflux proteins (OEP)"/>
    <property type="match status" value="1"/>
</dbReference>
<proteinExistence type="inferred from homology"/>
<accession>A0AAP2FYX9</accession>
<organism evidence="8 9">
    <name type="scientific">Coralloluteibacterium stylophorae</name>
    <dbReference type="NCBI Taxonomy" id="1776034"/>
    <lineage>
        <taxon>Bacteria</taxon>
        <taxon>Pseudomonadati</taxon>
        <taxon>Pseudomonadota</taxon>
        <taxon>Gammaproteobacteria</taxon>
        <taxon>Lysobacterales</taxon>
        <taxon>Lysobacteraceae</taxon>
        <taxon>Coralloluteibacterium</taxon>
    </lineage>
</organism>
<dbReference type="InterPro" id="IPR003423">
    <property type="entry name" value="OMP_efflux"/>
</dbReference>
<keyword evidence="9" id="KW-1185">Reference proteome</keyword>
<keyword evidence="6" id="KW-0472">Membrane</keyword>
<evidence type="ECO:0000256" key="3">
    <source>
        <dbReference type="ARBA" id="ARBA00022448"/>
    </source>
</evidence>
<reference evidence="8 9" key="1">
    <citation type="journal article" date="2021" name="Microbiol. Resour. Announc.">
        <title>Draft Genome Sequence of Coralloluteibacterium stylophorae LMG 29479T.</title>
        <authorList>
            <person name="Karlyshev A.V."/>
            <person name="Kudryashova E.B."/>
            <person name="Ariskina E.V."/>
            <person name="Conroy A.P."/>
            <person name="Abidueva E.Y."/>
        </authorList>
    </citation>
    <scope>NUCLEOTIDE SEQUENCE [LARGE SCALE GENOMIC DNA]</scope>
    <source>
        <strain evidence="8 9">LMG 29479</strain>
    </source>
</reference>
<dbReference type="EMBL" id="JAGQFT020000005">
    <property type="protein sequence ID" value="MBS7457397.1"/>
    <property type="molecule type" value="Genomic_DNA"/>
</dbReference>
<name>A0AAP2FYX9_9GAMM</name>
<dbReference type="Pfam" id="PF02321">
    <property type="entry name" value="OEP"/>
    <property type="match status" value="1"/>
</dbReference>
<dbReference type="RefSeq" id="WP_213173636.1">
    <property type="nucleotide sequence ID" value="NZ_JAGQFT020000005.1"/>
</dbReference>
<dbReference type="InterPro" id="IPR051906">
    <property type="entry name" value="TolC-like"/>
</dbReference>
<keyword evidence="3" id="KW-0813">Transport</keyword>
<evidence type="ECO:0000256" key="2">
    <source>
        <dbReference type="ARBA" id="ARBA00007613"/>
    </source>
</evidence>
<evidence type="ECO:0000256" key="1">
    <source>
        <dbReference type="ARBA" id="ARBA00004442"/>
    </source>
</evidence>
<dbReference type="Proteomes" id="UP000675747">
    <property type="component" value="Unassembled WGS sequence"/>
</dbReference>
<keyword evidence="4" id="KW-1134">Transmembrane beta strand</keyword>
<dbReference type="GO" id="GO:0015562">
    <property type="term" value="F:efflux transmembrane transporter activity"/>
    <property type="evidence" value="ECO:0007669"/>
    <property type="project" value="InterPro"/>
</dbReference>
<comment type="similarity">
    <text evidence="2">Belongs to the outer membrane factor (OMF) (TC 1.B.17) family.</text>
</comment>
<evidence type="ECO:0000313" key="9">
    <source>
        <dbReference type="Proteomes" id="UP000675747"/>
    </source>
</evidence>
<gene>
    <name evidence="8" type="ORF">KB893_009645</name>
</gene>
<comment type="subcellular location">
    <subcellularLocation>
        <location evidence="1">Cell outer membrane</location>
    </subcellularLocation>
</comment>
<evidence type="ECO:0000256" key="5">
    <source>
        <dbReference type="ARBA" id="ARBA00022692"/>
    </source>
</evidence>
<dbReference type="GO" id="GO:0009279">
    <property type="term" value="C:cell outer membrane"/>
    <property type="evidence" value="ECO:0007669"/>
    <property type="project" value="UniProtKB-SubCell"/>
</dbReference>
<evidence type="ECO:0000256" key="7">
    <source>
        <dbReference type="ARBA" id="ARBA00023237"/>
    </source>
</evidence>
<evidence type="ECO:0000256" key="4">
    <source>
        <dbReference type="ARBA" id="ARBA00022452"/>
    </source>
</evidence>
<dbReference type="GO" id="GO:1990281">
    <property type="term" value="C:efflux pump complex"/>
    <property type="evidence" value="ECO:0007669"/>
    <property type="project" value="TreeGrafter"/>
</dbReference>
<comment type="caution">
    <text evidence="8">The sequence shown here is derived from an EMBL/GenBank/DDBJ whole genome shotgun (WGS) entry which is preliminary data.</text>
</comment>
<keyword evidence="5" id="KW-0812">Transmembrane</keyword>
<dbReference type="Gene3D" id="1.20.1600.10">
    <property type="entry name" value="Outer membrane efflux proteins (OEP)"/>
    <property type="match status" value="1"/>
</dbReference>
<evidence type="ECO:0000256" key="6">
    <source>
        <dbReference type="ARBA" id="ARBA00023136"/>
    </source>
</evidence>
<dbReference type="PANTHER" id="PTHR30026:SF22">
    <property type="entry name" value="OUTER MEMBRANE EFFLUX PROTEIN"/>
    <property type="match status" value="1"/>
</dbReference>